<name>A0A9Q1GRZ2_9CARY</name>
<evidence type="ECO:0008006" key="10">
    <source>
        <dbReference type="Google" id="ProtNLM"/>
    </source>
</evidence>
<feature type="region of interest" description="Disordered" evidence="5">
    <location>
        <begin position="1"/>
        <end position="235"/>
    </location>
</feature>
<dbReference type="SUPFAM" id="SSF57903">
    <property type="entry name" value="FYVE/PHD zinc finger"/>
    <property type="match status" value="1"/>
</dbReference>
<dbReference type="InterPro" id="IPR019787">
    <property type="entry name" value="Znf_PHD-finger"/>
</dbReference>
<dbReference type="SUPFAM" id="SSF57850">
    <property type="entry name" value="RING/U-box"/>
    <property type="match status" value="1"/>
</dbReference>
<feature type="compositionally biased region" description="Polar residues" evidence="5">
    <location>
        <begin position="651"/>
        <end position="662"/>
    </location>
</feature>
<feature type="region of interest" description="Disordered" evidence="5">
    <location>
        <begin position="651"/>
        <end position="676"/>
    </location>
</feature>
<dbReference type="InterPro" id="IPR011011">
    <property type="entry name" value="Znf_FYVE_PHD"/>
</dbReference>
<dbReference type="InterPro" id="IPR017907">
    <property type="entry name" value="Znf_RING_CS"/>
</dbReference>
<dbReference type="EMBL" id="JAKOGI010001265">
    <property type="protein sequence ID" value="KAJ8426592.1"/>
    <property type="molecule type" value="Genomic_DNA"/>
</dbReference>
<dbReference type="PANTHER" id="PTHR47177">
    <property type="entry name" value="F18C1.6 PROTEIN"/>
    <property type="match status" value="1"/>
</dbReference>
<gene>
    <name evidence="8" type="ORF">Cgig2_018060</name>
</gene>
<dbReference type="PANTHER" id="PTHR47177:SF3">
    <property type="entry name" value="F18C1.6 PROTEIN"/>
    <property type="match status" value="1"/>
</dbReference>
<feature type="compositionally biased region" description="Acidic residues" evidence="5">
    <location>
        <begin position="157"/>
        <end position="182"/>
    </location>
</feature>
<keyword evidence="2 4" id="KW-0863">Zinc-finger</keyword>
<evidence type="ECO:0000256" key="3">
    <source>
        <dbReference type="ARBA" id="ARBA00022833"/>
    </source>
</evidence>
<dbReference type="SMART" id="SM00249">
    <property type="entry name" value="PHD"/>
    <property type="match status" value="1"/>
</dbReference>
<dbReference type="InterPro" id="IPR001965">
    <property type="entry name" value="Znf_PHD"/>
</dbReference>
<dbReference type="OrthoDB" id="365379at2759"/>
<feature type="compositionally biased region" description="Basic residues" evidence="5">
    <location>
        <begin position="220"/>
        <end position="229"/>
    </location>
</feature>
<evidence type="ECO:0000256" key="1">
    <source>
        <dbReference type="ARBA" id="ARBA00022723"/>
    </source>
</evidence>
<evidence type="ECO:0000313" key="9">
    <source>
        <dbReference type="Proteomes" id="UP001153076"/>
    </source>
</evidence>
<evidence type="ECO:0000259" key="7">
    <source>
        <dbReference type="PROSITE" id="PS50089"/>
    </source>
</evidence>
<dbReference type="InterPro" id="IPR001841">
    <property type="entry name" value="Znf_RING"/>
</dbReference>
<feature type="compositionally biased region" description="Acidic residues" evidence="5">
    <location>
        <begin position="17"/>
        <end position="54"/>
    </location>
</feature>
<evidence type="ECO:0000256" key="4">
    <source>
        <dbReference type="PROSITE-ProRule" id="PRU00175"/>
    </source>
</evidence>
<feature type="compositionally biased region" description="Basic and acidic residues" evidence="5">
    <location>
        <begin position="113"/>
        <end position="123"/>
    </location>
</feature>
<evidence type="ECO:0000256" key="2">
    <source>
        <dbReference type="ARBA" id="ARBA00022771"/>
    </source>
</evidence>
<evidence type="ECO:0000256" key="5">
    <source>
        <dbReference type="SAM" id="MobiDB-lite"/>
    </source>
</evidence>
<dbReference type="PROSITE" id="PS50016">
    <property type="entry name" value="ZF_PHD_2"/>
    <property type="match status" value="1"/>
</dbReference>
<dbReference type="InterPro" id="IPR013083">
    <property type="entry name" value="Znf_RING/FYVE/PHD"/>
</dbReference>
<proteinExistence type="predicted"/>
<dbReference type="Gene3D" id="3.30.40.10">
    <property type="entry name" value="Zinc/RING finger domain, C3HC4 (zinc finger)"/>
    <property type="match status" value="2"/>
</dbReference>
<dbReference type="AlphaFoldDB" id="A0A9Q1GRZ2"/>
<dbReference type="Pfam" id="PF00628">
    <property type="entry name" value="PHD"/>
    <property type="match status" value="1"/>
</dbReference>
<keyword evidence="1" id="KW-0479">Metal-binding</keyword>
<keyword evidence="3" id="KW-0862">Zinc</keyword>
<dbReference type="GO" id="GO:0008270">
    <property type="term" value="F:zinc ion binding"/>
    <property type="evidence" value="ECO:0007669"/>
    <property type="project" value="UniProtKB-KW"/>
</dbReference>
<dbReference type="Proteomes" id="UP001153076">
    <property type="component" value="Unassembled WGS sequence"/>
</dbReference>
<dbReference type="PROSITE" id="PS50089">
    <property type="entry name" value="ZF_RING_2"/>
    <property type="match status" value="1"/>
</dbReference>
<evidence type="ECO:0000313" key="8">
    <source>
        <dbReference type="EMBL" id="KAJ8426592.1"/>
    </source>
</evidence>
<protein>
    <recommendedName>
        <fullName evidence="10">PHD and RING finger domain-containing protein 1</fullName>
    </recommendedName>
</protein>
<dbReference type="SMART" id="SM00184">
    <property type="entry name" value="RING"/>
    <property type="match status" value="1"/>
</dbReference>
<keyword evidence="9" id="KW-1185">Reference proteome</keyword>
<reference evidence="8" key="1">
    <citation type="submission" date="2022-04" db="EMBL/GenBank/DDBJ databases">
        <title>Carnegiea gigantea Genome sequencing and assembly v2.</title>
        <authorList>
            <person name="Copetti D."/>
            <person name="Sanderson M.J."/>
            <person name="Burquez A."/>
            <person name="Wojciechowski M.F."/>
        </authorList>
    </citation>
    <scope>NUCLEOTIDE SEQUENCE</scope>
    <source>
        <strain evidence="8">SGP5-SGP5p</strain>
        <tissue evidence="8">Aerial part</tissue>
    </source>
</reference>
<feature type="domain" description="PHD-type" evidence="6">
    <location>
        <begin position="432"/>
        <end position="481"/>
    </location>
</feature>
<sequence>MKSMDSADSDGDHLADEVDERFDELDSLVADASEEDSSYEEYEEEEEEEDEGDEEWRTVVKPRARNLGTRSKKNGVKREEDEEEVDKGDKEWRNGVKSRSQKGYTRSGKNRMKREVEEKDEGGWRTVVKPRVQMGFTRSRKNGLKKPKKRRKVTATDSEDTDDNDEDFILDDFDSFEEDEEGPFPRANQKRGRTTLKRNSSVTSQRRKRSVKTVQEPPKKRSKKTRSSKSKAECVDDEDFTDKCPALRSRIKKKPMHRNTRVADGSDSDILSDSSDYEFTISEEEREQVGRFNEISRSLKTNLRSSRRIQEDEILCKARNSLARKGKEKAEETKNDVGNCVCGICLTEEVKKIIRGTLNCCNHYFCFACIMEWSKVESRCPVCKRRFATISKPARRVKGFDLRNVVIQVPERDQVYQPSEEELREFLNPYDNVFCMECHQGGDDALMLLCDLCDSPAHTYCVGLGREVPEGNWYCDSCRPAALGSSHSQTQILTPDRTASATASDRASTYENMAEIDLNVTIPETPISQENGFLSSPRYSGGGSQVLSPVSKIGVSTVSGRRRRIRSRIWNMLSERASQAQQVDLSSPHPLLDRVNSTFQQSQTTDVGTSHHTQHVDRLHENSSYDEQNMDLFSGRMAQMVGHLLQASTSTNGSVRPCSTRSVVGPGSGVHPSHSRNEDHVNVLRQQVHLVVRCELKSLSRDMSLGEFILCSLHPSHMLACDCRLFSLELALCLLAFRLAFAKLLSLSECHDAYAEISRRSVDTVMAACGLEPRRSDVYEAQVPICLHVERSGYAESGPMSGRCSTCFQNVVKDVRHHIKSRGRNQIFPDKQSRQAPHLKHVWLTEPLPTEHQKRILSTHNKNPFKIDKDRINKPRPYMEPEISLENNINSIWSTNARDYILTWARTVETSS</sequence>
<accession>A0A9Q1GRZ2</accession>
<feature type="compositionally biased region" description="Basic residues" evidence="5">
    <location>
        <begin position="60"/>
        <end position="75"/>
    </location>
</feature>
<dbReference type="PROSITE" id="PS00518">
    <property type="entry name" value="ZF_RING_1"/>
    <property type="match status" value="1"/>
</dbReference>
<feature type="compositionally biased region" description="Basic residues" evidence="5">
    <location>
        <begin position="138"/>
        <end position="153"/>
    </location>
</feature>
<evidence type="ECO:0000259" key="6">
    <source>
        <dbReference type="PROSITE" id="PS50016"/>
    </source>
</evidence>
<comment type="caution">
    <text evidence="8">The sequence shown here is derived from an EMBL/GenBank/DDBJ whole genome shotgun (WGS) entry which is preliminary data.</text>
</comment>
<organism evidence="8 9">
    <name type="scientific">Carnegiea gigantea</name>
    <dbReference type="NCBI Taxonomy" id="171969"/>
    <lineage>
        <taxon>Eukaryota</taxon>
        <taxon>Viridiplantae</taxon>
        <taxon>Streptophyta</taxon>
        <taxon>Embryophyta</taxon>
        <taxon>Tracheophyta</taxon>
        <taxon>Spermatophyta</taxon>
        <taxon>Magnoliopsida</taxon>
        <taxon>eudicotyledons</taxon>
        <taxon>Gunneridae</taxon>
        <taxon>Pentapetalae</taxon>
        <taxon>Caryophyllales</taxon>
        <taxon>Cactineae</taxon>
        <taxon>Cactaceae</taxon>
        <taxon>Cactoideae</taxon>
        <taxon>Echinocereeae</taxon>
        <taxon>Carnegiea</taxon>
    </lineage>
</organism>
<feature type="domain" description="RING-type" evidence="7">
    <location>
        <begin position="342"/>
        <end position="384"/>
    </location>
</feature>